<dbReference type="InterPro" id="IPR019887">
    <property type="entry name" value="Tscrpt_reg_AsnC/Lrp_C"/>
</dbReference>
<dbReference type="InterPro" id="IPR019885">
    <property type="entry name" value="Tscrpt_reg_HTH_AsnC-type_CS"/>
</dbReference>
<dbReference type="SMART" id="SM00344">
    <property type="entry name" value="HTH_ASNC"/>
    <property type="match status" value="1"/>
</dbReference>
<evidence type="ECO:0000256" key="1">
    <source>
        <dbReference type="ARBA" id="ARBA00023015"/>
    </source>
</evidence>
<dbReference type="Gene3D" id="1.10.10.10">
    <property type="entry name" value="Winged helix-like DNA-binding domain superfamily/Winged helix DNA-binding domain"/>
    <property type="match status" value="1"/>
</dbReference>
<dbReference type="InterPro" id="IPR036388">
    <property type="entry name" value="WH-like_DNA-bd_sf"/>
</dbReference>
<reference evidence="6" key="1">
    <citation type="submission" date="2016-11" db="EMBL/GenBank/DDBJ databases">
        <authorList>
            <person name="Varghese N."/>
            <person name="Submissions S."/>
        </authorList>
    </citation>
    <scope>NUCLEOTIDE SEQUENCE [LARGE SCALE GENOMIC DNA]</scope>
    <source>
        <strain evidence="6">DSM 15285</strain>
    </source>
</reference>
<dbReference type="InterPro" id="IPR011991">
    <property type="entry name" value="ArsR-like_HTH"/>
</dbReference>
<dbReference type="GO" id="GO:0043565">
    <property type="term" value="F:sequence-specific DNA binding"/>
    <property type="evidence" value="ECO:0007669"/>
    <property type="project" value="InterPro"/>
</dbReference>
<dbReference type="InterPro" id="IPR000485">
    <property type="entry name" value="AsnC-type_HTH_dom"/>
</dbReference>
<evidence type="ECO:0000313" key="6">
    <source>
        <dbReference type="Proteomes" id="UP000242520"/>
    </source>
</evidence>
<keyword evidence="6" id="KW-1185">Reference proteome</keyword>
<dbReference type="InterPro" id="IPR019888">
    <property type="entry name" value="Tscrpt_reg_AsnC-like"/>
</dbReference>
<keyword evidence="1" id="KW-0805">Transcription regulation</keyword>
<name>A0A1M5TII5_9FIRM</name>
<feature type="domain" description="HTH asnC-type" evidence="4">
    <location>
        <begin position="2"/>
        <end position="73"/>
    </location>
</feature>
<dbReference type="SUPFAM" id="SSF46785">
    <property type="entry name" value="Winged helix' DNA-binding domain"/>
    <property type="match status" value="1"/>
</dbReference>
<dbReference type="STRING" id="1123350.SAMN02744040_02184"/>
<keyword evidence="2" id="KW-0238">DNA-binding</keyword>
<dbReference type="Pfam" id="PF13412">
    <property type="entry name" value="HTH_24"/>
    <property type="match status" value="1"/>
</dbReference>
<dbReference type="Gene3D" id="3.30.70.920">
    <property type="match status" value="1"/>
</dbReference>
<dbReference type="GO" id="GO:0005829">
    <property type="term" value="C:cytosol"/>
    <property type="evidence" value="ECO:0007669"/>
    <property type="project" value="TreeGrafter"/>
</dbReference>
<protein>
    <submittedName>
        <fullName evidence="5">Lrp/AsnC family transcriptional regulator, leucine-responsive regulatory protein</fullName>
    </submittedName>
</protein>
<sequence>MMDSTNYKIIEILQKDGRISMKDLGKMVGLTSPAVSERVKRLEETGVIEGYKAVINPKKLNKNINAFINIGLPADKYKEFLEFANANNNIIECHHITGQDCLILKVMVESMDELEKLIDKIKQVGRTQTYIILSSPIESKPIL</sequence>
<accession>A0A1M5TII5</accession>
<dbReference type="AlphaFoldDB" id="A0A1M5TII5"/>
<organism evidence="5 6">
    <name type="scientific">Tepidibacter thalassicus DSM 15285</name>
    <dbReference type="NCBI Taxonomy" id="1123350"/>
    <lineage>
        <taxon>Bacteria</taxon>
        <taxon>Bacillati</taxon>
        <taxon>Bacillota</taxon>
        <taxon>Clostridia</taxon>
        <taxon>Peptostreptococcales</taxon>
        <taxon>Peptostreptococcaceae</taxon>
        <taxon>Tepidibacter</taxon>
    </lineage>
</organism>
<gene>
    <name evidence="5" type="ORF">SAMN02744040_02184</name>
</gene>
<evidence type="ECO:0000256" key="3">
    <source>
        <dbReference type="ARBA" id="ARBA00023163"/>
    </source>
</evidence>
<dbReference type="PRINTS" id="PR00033">
    <property type="entry name" value="HTHASNC"/>
</dbReference>
<dbReference type="Proteomes" id="UP000242520">
    <property type="component" value="Unassembled WGS sequence"/>
</dbReference>
<evidence type="ECO:0000313" key="5">
    <source>
        <dbReference type="EMBL" id="SHH50557.1"/>
    </source>
</evidence>
<dbReference type="PANTHER" id="PTHR30154">
    <property type="entry name" value="LEUCINE-RESPONSIVE REGULATORY PROTEIN"/>
    <property type="match status" value="1"/>
</dbReference>
<evidence type="ECO:0000259" key="4">
    <source>
        <dbReference type="PROSITE" id="PS50956"/>
    </source>
</evidence>
<evidence type="ECO:0000256" key="2">
    <source>
        <dbReference type="ARBA" id="ARBA00023125"/>
    </source>
</evidence>
<dbReference type="SUPFAM" id="SSF54909">
    <property type="entry name" value="Dimeric alpha+beta barrel"/>
    <property type="match status" value="1"/>
</dbReference>
<dbReference type="Pfam" id="PF01037">
    <property type="entry name" value="AsnC_trans_reg"/>
    <property type="match status" value="1"/>
</dbReference>
<dbReference type="PANTHER" id="PTHR30154:SF20">
    <property type="entry name" value="LEUCINE-RESPONSIVE REGULATORY PROTEIN"/>
    <property type="match status" value="1"/>
</dbReference>
<dbReference type="EMBL" id="FQXH01000035">
    <property type="protein sequence ID" value="SHH50557.1"/>
    <property type="molecule type" value="Genomic_DNA"/>
</dbReference>
<dbReference type="PROSITE" id="PS00519">
    <property type="entry name" value="HTH_ASNC_1"/>
    <property type="match status" value="1"/>
</dbReference>
<keyword evidence="3" id="KW-0804">Transcription</keyword>
<dbReference type="CDD" id="cd00090">
    <property type="entry name" value="HTH_ARSR"/>
    <property type="match status" value="1"/>
</dbReference>
<dbReference type="GO" id="GO:0043200">
    <property type="term" value="P:response to amino acid"/>
    <property type="evidence" value="ECO:0007669"/>
    <property type="project" value="TreeGrafter"/>
</dbReference>
<proteinExistence type="predicted"/>
<dbReference type="FunFam" id="1.10.10.10:FF:000186">
    <property type="entry name" value="AsnC family transcriptional regulator"/>
    <property type="match status" value="1"/>
</dbReference>
<dbReference type="InterPro" id="IPR036390">
    <property type="entry name" value="WH_DNA-bd_sf"/>
</dbReference>
<dbReference type="InterPro" id="IPR011008">
    <property type="entry name" value="Dimeric_a/b-barrel"/>
</dbReference>
<dbReference type="PROSITE" id="PS50956">
    <property type="entry name" value="HTH_ASNC_2"/>
    <property type="match status" value="1"/>
</dbReference>